<accession>A0A8J3IEI8</accession>
<dbReference type="Proteomes" id="UP000597444">
    <property type="component" value="Unassembled WGS sequence"/>
</dbReference>
<dbReference type="InterPro" id="IPR010982">
    <property type="entry name" value="Lambda_DNA-bd_dom_sf"/>
</dbReference>
<organism evidence="12 13">
    <name type="scientific">Reticulibacter mediterranei</name>
    <dbReference type="NCBI Taxonomy" id="2778369"/>
    <lineage>
        <taxon>Bacteria</taxon>
        <taxon>Bacillati</taxon>
        <taxon>Chloroflexota</taxon>
        <taxon>Ktedonobacteria</taxon>
        <taxon>Ktedonobacterales</taxon>
        <taxon>Reticulibacteraceae</taxon>
        <taxon>Reticulibacter</taxon>
    </lineage>
</organism>
<evidence type="ECO:0000256" key="7">
    <source>
        <dbReference type="ARBA" id="ARBA00023054"/>
    </source>
</evidence>
<dbReference type="PANTHER" id="PTHR45783:SF3">
    <property type="entry name" value="KINESIN LIGHT CHAIN"/>
    <property type="match status" value="1"/>
</dbReference>
<proteinExistence type="inferred from homology"/>
<evidence type="ECO:0000256" key="4">
    <source>
        <dbReference type="ARBA" id="ARBA00022701"/>
    </source>
</evidence>
<reference evidence="12" key="1">
    <citation type="submission" date="2020-10" db="EMBL/GenBank/DDBJ databases">
        <title>Taxonomic study of unclassified bacteria belonging to the class Ktedonobacteria.</title>
        <authorList>
            <person name="Yabe S."/>
            <person name="Wang C.M."/>
            <person name="Zheng Y."/>
            <person name="Sakai Y."/>
            <person name="Cavaletti L."/>
            <person name="Monciardini P."/>
            <person name="Donadio S."/>
        </authorList>
    </citation>
    <scope>NUCLEOTIDE SEQUENCE</scope>
    <source>
        <strain evidence="12">ID150040</strain>
    </source>
</reference>
<dbReference type="SUPFAM" id="SSF47413">
    <property type="entry name" value="lambda repressor-like DNA-binding domains"/>
    <property type="match status" value="1"/>
</dbReference>
<comment type="subcellular location">
    <subcellularLocation>
        <location evidence="1">Cytoplasm</location>
        <location evidence="1">Cytoskeleton</location>
    </subcellularLocation>
</comment>
<dbReference type="GO" id="GO:0043531">
    <property type="term" value="F:ADP binding"/>
    <property type="evidence" value="ECO:0007669"/>
    <property type="project" value="InterPro"/>
</dbReference>
<dbReference type="InterPro" id="IPR001387">
    <property type="entry name" value="Cro/C1-type_HTH"/>
</dbReference>
<dbReference type="GO" id="GO:0005871">
    <property type="term" value="C:kinesin complex"/>
    <property type="evidence" value="ECO:0007669"/>
    <property type="project" value="InterPro"/>
</dbReference>
<dbReference type="RefSeq" id="WP_220201140.1">
    <property type="nucleotide sequence ID" value="NZ_BNJK01000001.1"/>
</dbReference>
<dbReference type="SUPFAM" id="SSF48452">
    <property type="entry name" value="TPR-like"/>
    <property type="match status" value="3"/>
</dbReference>
<dbReference type="GO" id="GO:0007018">
    <property type="term" value="P:microtubule-based movement"/>
    <property type="evidence" value="ECO:0007669"/>
    <property type="project" value="TreeGrafter"/>
</dbReference>
<feature type="repeat" description="TPR" evidence="10">
    <location>
        <begin position="632"/>
        <end position="665"/>
    </location>
</feature>
<feature type="domain" description="HTH cro/C1-type" evidence="11">
    <location>
        <begin position="13"/>
        <end position="67"/>
    </location>
</feature>
<keyword evidence="8" id="KW-0505">Motor protein</keyword>
<keyword evidence="5" id="KW-0677">Repeat</keyword>
<dbReference type="InterPro" id="IPR019734">
    <property type="entry name" value="TPR_rpt"/>
</dbReference>
<evidence type="ECO:0000313" key="13">
    <source>
        <dbReference type="Proteomes" id="UP000597444"/>
    </source>
</evidence>
<dbReference type="NCBIfam" id="NF040586">
    <property type="entry name" value="FxSxx_TPR"/>
    <property type="match status" value="1"/>
</dbReference>
<comment type="similarity">
    <text evidence="2">Belongs to the kinesin light chain family.</text>
</comment>
<dbReference type="Pfam" id="PF13424">
    <property type="entry name" value="TPR_12"/>
    <property type="match status" value="4"/>
</dbReference>
<keyword evidence="6 10" id="KW-0802">TPR repeat</keyword>
<dbReference type="InterPro" id="IPR011990">
    <property type="entry name" value="TPR-like_helical_dom_sf"/>
</dbReference>
<evidence type="ECO:0000256" key="6">
    <source>
        <dbReference type="ARBA" id="ARBA00022803"/>
    </source>
</evidence>
<evidence type="ECO:0000256" key="8">
    <source>
        <dbReference type="ARBA" id="ARBA00023175"/>
    </source>
</evidence>
<dbReference type="InterPro" id="IPR056681">
    <property type="entry name" value="DUF7779"/>
</dbReference>
<dbReference type="EMBL" id="BNJK01000001">
    <property type="protein sequence ID" value="GHO90147.1"/>
    <property type="molecule type" value="Genomic_DNA"/>
</dbReference>
<dbReference type="Pfam" id="PF25000">
    <property type="entry name" value="DUF7779"/>
    <property type="match status" value="1"/>
</dbReference>
<feature type="repeat" description="TPR" evidence="10">
    <location>
        <begin position="800"/>
        <end position="833"/>
    </location>
</feature>
<dbReference type="InterPro" id="IPR027417">
    <property type="entry name" value="P-loop_NTPase"/>
</dbReference>
<dbReference type="PANTHER" id="PTHR45783">
    <property type="entry name" value="KINESIN LIGHT CHAIN"/>
    <property type="match status" value="1"/>
</dbReference>
<dbReference type="SMART" id="SM00028">
    <property type="entry name" value="TPR"/>
    <property type="match status" value="9"/>
</dbReference>
<keyword evidence="3" id="KW-0963">Cytoplasm</keyword>
<keyword evidence="7" id="KW-0175">Coiled coil</keyword>
<comment type="caution">
    <text evidence="12">The sequence shown here is derived from an EMBL/GenBank/DDBJ whole genome shotgun (WGS) entry which is preliminary data.</text>
</comment>
<evidence type="ECO:0000256" key="2">
    <source>
        <dbReference type="ARBA" id="ARBA00009622"/>
    </source>
</evidence>
<dbReference type="InterPro" id="IPR002151">
    <property type="entry name" value="Kinesin_light"/>
</dbReference>
<protein>
    <submittedName>
        <fullName evidence="12">Tetratricopeptide repeat protein</fullName>
    </submittedName>
</protein>
<keyword evidence="9" id="KW-0206">Cytoskeleton</keyword>
<dbReference type="PROSITE" id="PS50943">
    <property type="entry name" value="HTH_CROC1"/>
    <property type="match status" value="1"/>
</dbReference>
<dbReference type="Pfam" id="PF01381">
    <property type="entry name" value="HTH_3"/>
    <property type="match status" value="1"/>
</dbReference>
<dbReference type="InterPro" id="IPR002182">
    <property type="entry name" value="NB-ARC"/>
</dbReference>
<evidence type="ECO:0000256" key="9">
    <source>
        <dbReference type="ARBA" id="ARBA00023212"/>
    </source>
</evidence>
<gene>
    <name evidence="12" type="ORF">KSF_001950</name>
</gene>
<feature type="repeat" description="TPR" evidence="10">
    <location>
        <begin position="590"/>
        <end position="623"/>
    </location>
</feature>
<dbReference type="GO" id="GO:0003677">
    <property type="term" value="F:DNA binding"/>
    <property type="evidence" value="ECO:0007669"/>
    <property type="project" value="InterPro"/>
</dbReference>
<dbReference type="GO" id="GO:0005737">
    <property type="term" value="C:cytoplasm"/>
    <property type="evidence" value="ECO:0007669"/>
    <property type="project" value="TreeGrafter"/>
</dbReference>
<dbReference type="AlphaFoldDB" id="A0A8J3IEI8"/>
<evidence type="ECO:0000256" key="3">
    <source>
        <dbReference type="ARBA" id="ARBA00022490"/>
    </source>
</evidence>
<keyword evidence="13" id="KW-1185">Reference proteome</keyword>
<dbReference type="SMART" id="SM00530">
    <property type="entry name" value="HTH_XRE"/>
    <property type="match status" value="1"/>
</dbReference>
<dbReference type="GO" id="GO:0005874">
    <property type="term" value="C:microtubule"/>
    <property type="evidence" value="ECO:0007669"/>
    <property type="project" value="UniProtKB-KW"/>
</dbReference>
<dbReference type="Gene3D" id="3.40.50.300">
    <property type="entry name" value="P-loop containing nucleotide triphosphate hydrolases"/>
    <property type="match status" value="1"/>
</dbReference>
<dbReference type="Pfam" id="PF13374">
    <property type="entry name" value="TPR_10"/>
    <property type="match status" value="1"/>
</dbReference>
<keyword evidence="4" id="KW-0493">Microtubule</keyword>
<dbReference type="Gene3D" id="1.10.260.40">
    <property type="entry name" value="lambda repressor-like DNA-binding domains"/>
    <property type="match status" value="1"/>
</dbReference>
<evidence type="ECO:0000256" key="1">
    <source>
        <dbReference type="ARBA" id="ARBA00004245"/>
    </source>
</evidence>
<dbReference type="Pfam" id="PF00931">
    <property type="entry name" value="NB-ARC"/>
    <property type="match status" value="1"/>
</dbReference>
<sequence>MDRSGNTRRNNRLRQARIARSWRQRDLAEQLGTTELTVKRWERGYQQPSTYFQVKLCTLFGKSAEELGLVEDTSAPIVEKNIQDMEQATSPAQSQMLWTVPYLRNSHFTGRDDLLEQLARHLSREKPGDATTPRRALLSQPQAIKGLGGIGKTQIAVEYAYRSREHGDHTHILWINAASEEVIITSFQTLAQLLPDFADKDEKNQHELIAAIKRWLERCQESWLLIFDNADDLALVQPYIPQQGQGSILLTTRATAVGWLANSVEVEQMGLMEGTQFLLHRAQRLQASEEEYNEATNVVIALDGFPLALDQAGAYIEETGCSFNDYLQLYEHHRITLLARRGKQAANYPHSVATTWSLSFQTIEQANPAAADLLRLCAFLAPDHIPEELLKEGAPHWPLILQEAVCDLFAFHQMLEELLKFSLIKRLVEEHMLSIHRLVQAVQRERMDPEEQQHWATRAISAVNTVFPPDPKNEEATWSRCQRYLEQVQGCDLLIQQYGLSFSEAADVLHRAGNYLCEHALYALAEPLYQRALCIWEQQLGPQHPQIGSGLTSLGHLYSRQGKYTKAEAFDLRALHIWEQQLGPHHPKVAHALNNLANTYKEQGKYAKAESCYLRALHIWEQALGSEHLQVSDALNGLANVYLELGKYAEAEPLYLRAIHIWEQQQRPEAMGVTYPLTGLGALYGEQGKYLEAEPLFQRVRHILEQQFGPQHPQVAYPLHNLAELYIELGDYAEAAAFNLRALDIWEQQLGPQHPMVSYALNNLAILCVKRGQYAEAEAHYLRALHIREQVLGSEHPQVANTLNGLANLYCEQGKYEQAESCYQRSLSILEQQALSSHPEAAKVMHDFARFQEVQRKTEEARIWYERAFTIREVLLGSHHPKTKETRTCLIALPKTTSPQ</sequence>
<evidence type="ECO:0000313" key="12">
    <source>
        <dbReference type="EMBL" id="GHO90147.1"/>
    </source>
</evidence>
<dbReference type="SUPFAM" id="SSF52540">
    <property type="entry name" value="P-loop containing nucleoside triphosphate hydrolases"/>
    <property type="match status" value="1"/>
</dbReference>
<evidence type="ECO:0000256" key="10">
    <source>
        <dbReference type="PROSITE-ProRule" id="PRU00339"/>
    </source>
</evidence>
<evidence type="ECO:0000256" key="5">
    <source>
        <dbReference type="ARBA" id="ARBA00022737"/>
    </source>
</evidence>
<dbReference type="GO" id="GO:0019894">
    <property type="term" value="F:kinesin binding"/>
    <property type="evidence" value="ECO:0007669"/>
    <property type="project" value="TreeGrafter"/>
</dbReference>
<dbReference type="CDD" id="cd00093">
    <property type="entry name" value="HTH_XRE"/>
    <property type="match status" value="1"/>
</dbReference>
<dbReference type="PROSITE" id="PS50005">
    <property type="entry name" value="TPR"/>
    <property type="match status" value="3"/>
</dbReference>
<name>A0A8J3IEI8_9CHLR</name>
<dbReference type="Gene3D" id="1.25.40.10">
    <property type="entry name" value="Tetratricopeptide repeat domain"/>
    <property type="match status" value="3"/>
</dbReference>
<evidence type="ECO:0000259" key="11">
    <source>
        <dbReference type="PROSITE" id="PS50943"/>
    </source>
</evidence>